<comment type="caution">
    <text evidence="3">The sequence shown here is derived from an EMBL/GenBank/DDBJ whole genome shotgun (WGS) entry which is preliminary data.</text>
</comment>
<sequence length="329" mass="37869">MEAAKKRCPPKCYVEALETCVMRVEKCLRDRCPDDDLTQELGLPFDKETWLTQGIGKVGSPCSPRRTALPAVQPLPLVNTDYPDPSEELVGRHTPEHHIRKMMVDPVQPRFFGKSSTIMFVQSAIDLKDGFNKDDEANNKINIEKLPSKHPEFWKPHPWVLETLEHETRHIYFPEKDLMESLIDLYFTRSGLYLPILHRPTFERDVRVDLHKHDQGFGSVVLLVCALGARFSNDPRVLLEGIKDQHSAGWKWFHQAHWVRRSLLVPPRLSDLQIASLSAIFLHGSSTPQLSWNEIGMGIRLAQDVGAHRRKVYGSVLTVEEELWKRAFW</sequence>
<dbReference type="GO" id="GO:0003677">
    <property type="term" value="F:DNA binding"/>
    <property type="evidence" value="ECO:0007669"/>
    <property type="project" value="InterPro"/>
</dbReference>
<dbReference type="EMBL" id="SGPJ01000062">
    <property type="protein sequence ID" value="THH00007.1"/>
    <property type="molecule type" value="Genomic_DNA"/>
</dbReference>
<dbReference type="PANTHER" id="PTHR46910:SF38">
    <property type="entry name" value="ZN(2)-C6 FUNGAL-TYPE DOMAIN-CONTAINING PROTEIN"/>
    <property type="match status" value="1"/>
</dbReference>
<dbReference type="InterPro" id="IPR050987">
    <property type="entry name" value="AtrR-like"/>
</dbReference>
<evidence type="ECO:0000313" key="3">
    <source>
        <dbReference type="EMBL" id="THH00007.1"/>
    </source>
</evidence>
<keyword evidence="4" id="KW-1185">Reference proteome</keyword>
<evidence type="ECO:0000256" key="1">
    <source>
        <dbReference type="ARBA" id="ARBA00023242"/>
    </source>
</evidence>
<evidence type="ECO:0000313" key="4">
    <source>
        <dbReference type="Proteomes" id="UP000309038"/>
    </source>
</evidence>
<proteinExistence type="predicted"/>
<dbReference type="GO" id="GO:0008270">
    <property type="term" value="F:zinc ion binding"/>
    <property type="evidence" value="ECO:0007669"/>
    <property type="project" value="InterPro"/>
</dbReference>
<dbReference type="CDD" id="cd12148">
    <property type="entry name" value="fungal_TF_MHR"/>
    <property type="match status" value="1"/>
</dbReference>
<dbReference type="Pfam" id="PF04082">
    <property type="entry name" value="Fungal_trans"/>
    <property type="match status" value="1"/>
</dbReference>
<organism evidence="3 4">
    <name type="scientific">Hermanssonia centrifuga</name>
    <dbReference type="NCBI Taxonomy" id="98765"/>
    <lineage>
        <taxon>Eukaryota</taxon>
        <taxon>Fungi</taxon>
        <taxon>Dikarya</taxon>
        <taxon>Basidiomycota</taxon>
        <taxon>Agaricomycotina</taxon>
        <taxon>Agaricomycetes</taxon>
        <taxon>Polyporales</taxon>
        <taxon>Meruliaceae</taxon>
        <taxon>Hermanssonia</taxon>
    </lineage>
</organism>
<keyword evidence="1" id="KW-0539">Nucleus</keyword>
<name>A0A4S4KPA0_9APHY</name>
<protein>
    <recommendedName>
        <fullName evidence="2">Xylanolytic transcriptional activator regulatory domain-containing protein</fullName>
    </recommendedName>
</protein>
<reference evidence="3 4" key="1">
    <citation type="submission" date="2019-02" db="EMBL/GenBank/DDBJ databases">
        <title>Genome sequencing of the rare red list fungi Phlebia centrifuga.</title>
        <authorList>
            <person name="Buettner E."/>
            <person name="Kellner H."/>
        </authorList>
    </citation>
    <scope>NUCLEOTIDE SEQUENCE [LARGE SCALE GENOMIC DNA]</scope>
    <source>
        <strain evidence="3 4">DSM 108282</strain>
    </source>
</reference>
<evidence type="ECO:0000259" key="2">
    <source>
        <dbReference type="Pfam" id="PF04082"/>
    </source>
</evidence>
<dbReference type="Proteomes" id="UP000309038">
    <property type="component" value="Unassembled WGS sequence"/>
</dbReference>
<dbReference type="GO" id="GO:0003700">
    <property type="term" value="F:DNA-binding transcription factor activity"/>
    <property type="evidence" value="ECO:0007669"/>
    <property type="project" value="InterPro"/>
</dbReference>
<dbReference type="InterPro" id="IPR007219">
    <property type="entry name" value="XnlR_reg_dom"/>
</dbReference>
<dbReference type="PANTHER" id="PTHR46910">
    <property type="entry name" value="TRANSCRIPTION FACTOR PDR1"/>
    <property type="match status" value="1"/>
</dbReference>
<accession>A0A4S4KPA0</accession>
<gene>
    <name evidence="3" type="ORF">EW026_g2467</name>
</gene>
<dbReference type="GO" id="GO:0006351">
    <property type="term" value="P:DNA-templated transcription"/>
    <property type="evidence" value="ECO:0007669"/>
    <property type="project" value="InterPro"/>
</dbReference>
<feature type="domain" description="Xylanolytic transcriptional activator regulatory" evidence="2">
    <location>
        <begin position="183"/>
        <end position="329"/>
    </location>
</feature>
<dbReference type="AlphaFoldDB" id="A0A4S4KPA0"/>